<accession>A0A369USH1</accession>
<evidence type="ECO:0000313" key="2">
    <source>
        <dbReference type="EMBL" id="RDD83626.1"/>
    </source>
</evidence>
<keyword evidence="3" id="KW-1185">Reference proteome</keyword>
<protein>
    <submittedName>
        <fullName evidence="2">Uncharacterized protein</fullName>
    </submittedName>
</protein>
<feature type="chain" id="PRO_5016810721" evidence="1">
    <location>
        <begin position="19"/>
        <end position="277"/>
    </location>
</feature>
<comment type="caution">
    <text evidence="2">The sequence shown here is derived from an EMBL/GenBank/DDBJ whole genome shotgun (WGS) entry which is preliminary data.</text>
</comment>
<evidence type="ECO:0000313" key="3">
    <source>
        <dbReference type="Proteomes" id="UP000253782"/>
    </source>
</evidence>
<proteinExistence type="predicted"/>
<gene>
    <name evidence="2" type="ORF">DVJ77_03365</name>
</gene>
<dbReference type="AlphaFoldDB" id="A0A369USH1"/>
<evidence type="ECO:0000256" key="1">
    <source>
        <dbReference type="SAM" id="SignalP"/>
    </source>
</evidence>
<dbReference type="EMBL" id="QQAH01000001">
    <property type="protein sequence ID" value="RDD83626.1"/>
    <property type="molecule type" value="Genomic_DNA"/>
</dbReference>
<dbReference type="Proteomes" id="UP000253782">
    <property type="component" value="Unassembled WGS sequence"/>
</dbReference>
<feature type="signal peptide" evidence="1">
    <location>
        <begin position="1"/>
        <end position="18"/>
    </location>
</feature>
<name>A0A369USH1_9GAMM</name>
<sequence>MRTLLFAIAILFSLTGHAAGNPNKSACQADLKNLVVPNFKTAMNKSDISVDIDENDHGVYKVRLSVAADNPGKQVSIGWVTLDTNKGTAYDISKDDRHPETLHVDAGKYQNFIDTCLHPVNKSANEALANTHLPFAFETYFRCATGAEKANDCSTRFHAYPVSAVGNELRNQIDSSIDTVFFLPPLGDLKIILAGRTETDVNAYELYVFKGNKRVSKELIGNMDDDSMVTFDISKDYLITTYARKGTIQSKISKVTHLKLDGSGNFITCADANPTCK</sequence>
<reference evidence="2 3" key="1">
    <citation type="submission" date="2018-07" db="EMBL/GenBank/DDBJ databases">
        <title>Dyella tabacisoli L4-6T, whole genome shotgun sequence.</title>
        <authorList>
            <person name="Zhou X.-K."/>
            <person name="Li W.-J."/>
            <person name="Duan Y.-Q."/>
        </authorList>
    </citation>
    <scope>NUCLEOTIDE SEQUENCE [LARGE SCALE GENOMIC DNA]</scope>
    <source>
        <strain evidence="2 3">L4-6</strain>
    </source>
</reference>
<keyword evidence="1" id="KW-0732">Signal</keyword>
<organism evidence="2 3">
    <name type="scientific">Dyella tabacisoli</name>
    <dbReference type="NCBI Taxonomy" id="2282381"/>
    <lineage>
        <taxon>Bacteria</taxon>
        <taxon>Pseudomonadati</taxon>
        <taxon>Pseudomonadota</taxon>
        <taxon>Gammaproteobacteria</taxon>
        <taxon>Lysobacterales</taxon>
        <taxon>Rhodanobacteraceae</taxon>
        <taxon>Dyella</taxon>
    </lineage>
</organism>